<accession>A0A385TYI6</accession>
<dbReference type="RefSeq" id="WP_119851365.1">
    <property type="nucleotide sequence ID" value="NZ_CP032413.1"/>
</dbReference>
<evidence type="ECO:0000313" key="2">
    <source>
        <dbReference type="Proteomes" id="UP000266552"/>
    </source>
</evidence>
<reference evidence="1 2" key="1">
    <citation type="submission" date="2018-09" db="EMBL/GenBank/DDBJ databases">
        <title>Genome Sequence of Paenibacillus lautus Strain E7593-69, Azo Dye-Degrading Bacteria, Isolated from Commercial Tattoo Inks.</title>
        <authorList>
            <person name="Nho S.W."/>
            <person name="Kim S.-J."/>
            <person name="Kweon O."/>
            <person name="Cerniglia C.E."/>
        </authorList>
    </citation>
    <scope>NUCLEOTIDE SEQUENCE [LARGE SCALE GENOMIC DNA]</scope>
    <source>
        <strain evidence="1 2">E7593-69</strain>
        <plasmid evidence="1 2">pAZOPL1</plasmid>
    </source>
</reference>
<sequence length="126" mass="14786">MGTIFTERPKQNMNPELIKQMESIVKSLIVNKKFQSDFYLHDLKIIQSSNGGVFAWYVYDCGTHLIPLNNLDEVITFQRDWLQSMNNLRDKHWIDRLYVCDTTQGELKIVKGFYKGNLVEQLKSVI</sequence>
<dbReference type="EMBL" id="CP032413">
    <property type="protein sequence ID" value="AYB48004.1"/>
    <property type="molecule type" value="Genomic_DNA"/>
</dbReference>
<dbReference type="Proteomes" id="UP000266552">
    <property type="component" value="Plasmid pAZOPL1"/>
</dbReference>
<dbReference type="AlphaFoldDB" id="A0A385TYI6"/>
<evidence type="ECO:0000313" key="1">
    <source>
        <dbReference type="EMBL" id="AYB48004.1"/>
    </source>
</evidence>
<gene>
    <name evidence="1" type="ORF">D5F53_32250</name>
</gene>
<keyword evidence="2" id="KW-1185">Reference proteome</keyword>
<protein>
    <submittedName>
        <fullName evidence="1">Uncharacterized protein</fullName>
    </submittedName>
</protein>
<proteinExistence type="predicted"/>
<keyword evidence="1" id="KW-0614">Plasmid</keyword>
<dbReference type="KEGG" id="plw:D5F53_32250"/>
<organism evidence="1 2">
    <name type="scientific">Paenibacillus lautus</name>
    <name type="common">Bacillus lautus</name>
    <dbReference type="NCBI Taxonomy" id="1401"/>
    <lineage>
        <taxon>Bacteria</taxon>
        <taxon>Bacillati</taxon>
        <taxon>Bacillota</taxon>
        <taxon>Bacilli</taxon>
        <taxon>Bacillales</taxon>
        <taxon>Paenibacillaceae</taxon>
        <taxon>Paenibacillus</taxon>
    </lineage>
</organism>
<name>A0A385TYI6_PAELA</name>
<geneLocation type="plasmid" evidence="1 2">
    <name>pAZOPL1</name>
</geneLocation>